<evidence type="ECO:0008006" key="4">
    <source>
        <dbReference type="Google" id="ProtNLM"/>
    </source>
</evidence>
<feature type="coiled-coil region" evidence="1">
    <location>
        <begin position="405"/>
        <end position="432"/>
    </location>
</feature>
<dbReference type="RefSeq" id="XP_007774330.1">
    <property type="nucleotide sequence ID" value="XM_007776140.1"/>
</dbReference>
<dbReference type="PANTHER" id="PTHR35179:SF2">
    <property type="entry name" value="START DOMAIN-CONTAINING PROTEIN"/>
    <property type="match status" value="1"/>
</dbReference>
<comment type="caution">
    <text evidence="2">The sequence shown here is derived from an EMBL/GenBank/DDBJ whole genome shotgun (WGS) entry which is preliminary data.</text>
</comment>
<name>A0A5M3M962_CONPW</name>
<dbReference type="PANTHER" id="PTHR35179">
    <property type="entry name" value="PROTEIN CBG02620"/>
    <property type="match status" value="1"/>
</dbReference>
<dbReference type="OMA" id="ERWDTRT"/>
<gene>
    <name evidence="2" type="ORF">CONPUDRAFT_140047</name>
</gene>
<reference evidence="3" key="1">
    <citation type="journal article" date="2012" name="Science">
        <title>The Paleozoic origin of enzymatic lignin decomposition reconstructed from 31 fungal genomes.</title>
        <authorList>
            <person name="Floudas D."/>
            <person name="Binder M."/>
            <person name="Riley R."/>
            <person name="Barry K."/>
            <person name="Blanchette R.A."/>
            <person name="Henrissat B."/>
            <person name="Martinez A.T."/>
            <person name="Otillar R."/>
            <person name="Spatafora J.W."/>
            <person name="Yadav J.S."/>
            <person name="Aerts A."/>
            <person name="Benoit I."/>
            <person name="Boyd A."/>
            <person name="Carlson A."/>
            <person name="Copeland A."/>
            <person name="Coutinho P.M."/>
            <person name="de Vries R.P."/>
            <person name="Ferreira P."/>
            <person name="Findley K."/>
            <person name="Foster B."/>
            <person name="Gaskell J."/>
            <person name="Glotzer D."/>
            <person name="Gorecki P."/>
            <person name="Heitman J."/>
            <person name="Hesse C."/>
            <person name="Hori C."/>
            <person name="Igarashi K."/>
            <person name="Jurgens J.A."/>
            <person name="Kallen N."/>
            <person name="Kersten P."/>
            <person name="Kohler A."/>
            <person name="Kuees U."/>
            <person name="Kumar T.K.A."/>
            <person name="Kuo A."/>
            <person name="LaButti K."/>
            <person name="Larrondo L.F."/>
            <person name="Lindquist E."/>
            <person name="Ling A."/>
            <person name="Lombard V."/>
            <person name="Lucas S."/>
            <person name="Lundell T."/>
            <person name="Martin R."/>
            <person name="McLaughlin D.J."/>
            <person name="Morgenstern I."/>
            <person name="Morin E."/>
            <person name="Murat C."/>
            <person name="Nagy L.G."/>
            <person name="Nolan M."/>
            <person name="Ohm R.A."/>
            <person name="Patyshakuliyeva A."/>
            <person name="Rokas A."/>
            <person name="Ruiz-Duenas F.J."/>
            <person name="Sabat G."/>
            <person name="Salamov A."/>
            <person name="Samejima M."/>
            <person name="Schmutz J."/>
            <person name="Slot J.C."/>
            <person name="St John F."/>
            <person name="Stenlid J."/>
            <person name="Sun H."/>
            <person name="Sun S."/>
            <person name="Syed K."/>
            <person name="Tsang A."/>
            <person name="Wiebenga A."/>
            <person name="Young D."/>
            <person name="Pisabarro A."/>
            <person name="Eastwood D.C."/>
            <person name="Martin F."/>
            <person name="Cullen D."/>
            <person name="Grigoriev I.V."/>
            <person name="Hibbett D.S."/>
        </authorList>
    </citation>
    <scope>NUCLEOTIDE SEQUENCE [LARGE SCALE GENOMIC DNA]</scope>
    <source>
        <strain evidence="3">RWD-64-598 SS2</strain>
    </source>
</reference>
<dbReference type="GeneID" id="19201441"/>
<evidence type="ECO:0000256" key="1">
    <source>
        <dbReference type="SAM" id="Coils"/>
    </source>
</evidence>
<evidence type="ECO:0000313" key="3">
    <source>
        <dbReference type="Proteomes" id="UP000053558"/>
    </source>
</evidence>
<sequence>MYHSPGYRRKPPVRASFARPAPVDIVTPAFVKAHLDGRPLKEYTAPYSPIGVAAPTTSSTPALAGRRGNSDTEIAITDVEAVSSYSWVDTEHPEIIVPGSPNIWNNTNPQSVPQDSGVVFSDQNGARMGSDASSMTPLFASIEALRSGEVIKSETKEKFDYTSLDLITDRNNLRKLLRWATDAEATTMDGHGAEPFRIDVQRVGKTCVFTRCDAQVFQYISEFRGFGQEYEKAATTPTDGCEDATGHHRIIKMNFGGISILLRSEVDAWVGTEGDDDDSDDDNDLVAALRSMTVGSSATKSAATSVGNAAVSTESSTIFGLSILLQRSGDSASTTREPVAQSSLIKIKTRASHRPLDWDEAYPQLYLSQTPHFYLARHQRGLFSSSIEKYTLEGLESDLLVGPEVRKAREGLKKLRGLLREILDEVRKVEDESAQLCLVREGKALALYKRVEGTGKRLSEEVVRVMKSEA</sequence>
<keyword evidence="3" id="KW-1185">Reference proteome</keyword>
<protein>
    <recommendedName>
        <fullName evidence="4">Geranylgeranyl pyrophosphate synthetase</fullName>
    </recommendedName>
</protein>
<accession>A0A5M3M962</accession>
<dbReference type="Proteomes" id="UP000053558">
    <property type="component" value="Unassembled WGS sequence"/>
</dbReference>
<proteinExistence type="predicted"/>
<dbReference type="EMBL" id="JH711588">
    <property type="protein sequence ID" value="EIW75633.1"/>
    <property type="molecule type" value="Genomic_DNA"/>
</dbReference>
<dbReference type="KEGG" id="cput:CONPUDRAFT_140047"/>
<organism evidence="2 3">
    <name type="scientific">Coniophora puteana (strain RWD-64-598)</name>
    <name type="common">Brown rot fungus</name>
    <dbReference type="NCBI Taxonomy" id="741705"/>
    <lineage>
        <taxon>Eukaryota</taxon>
        <taxon>Fungi</taxon>
        <taxon>Dikarya</taxon>
        <taxon>Basidiomycota</taxon>
        <taxon>Agaricomycotina</taxon>
        <taxon>Agaricomycetes</taxon>
        <taxon>Agaricomycetidae</taxon>
        <taxon>Boletales</taxon>
        <taxon>Coniophorineae</taxon>
        <taxon>Coniophoraceae</taxon>
        <taxon>Coniophora</taxon>
    </lineage>
</organism>
<dbReference type="AlphaFoldDB" id="A0A5M3M962"/>
<dbReference type="OrthoDB" id="420564at2759"/>
<evidence type="ECO:0000313" key="2">
    <source>
        <dbReference type="EMBL" id="EIW75633.1"/>
    </source>
</evidence>
<keyword evidence="1" id="KW-0175">Coiled coil</keyword>